<dbReference type="Gene3D" id="1.10.260.40">
    <property type="entry name" value="lambda repressor-like DNA-binding domains"/>
    <property type="match status" value="1"/>
</dbReference>
<evidence type="ECO:0000259" key="1">
    <source>
        <dbReference type="PROSITE" id="PS50943"/>
    </source>
</evidence>
<dbReference type="RefSeq" id="WP_117325935.1">
    <property type="nucleotide sequence ID" value="NZ_QVTE01000016.1"/>
</dbReference>
<protein>
    <submittedName>
        <fullName evidence="2">XRE family transcriptional regulator</fullName>
    </submittedName>
</protein>
<dbReference type="AlphaFoldDB" id="A0A372LRE5"/>
<dbReference type="CDD" id="cd00093">
    <property type="entry name" value="HTH_XRE"/>
    <property type="match status" value="1"/>
</dbReference>
<name>A0A372LRE5_9BACI</name>
<dbReference type="InterPro" id="IPR001387">
    <property type="entry name" value="Cro/C1-type_HTH"/>
</dbReference>
<evidence type="ECO:0000313" key="3">
    <source>
        <dbReference type="Proteomes" id="UP000264541"/>
    </source>
</evidence>
<feature type="domain" description="HTH cro/C1-type" evidence="1">
    <location>
        <begin position="20"/>
        <end position="60"/>
    </location>
</feature>
<dbReference type="SUPFAM" id="SSF47413">
    <property type="entry name" value="lambda repressor-like DNA-binding domains"/>
    <property type="match status" value="1"/>
</dbReference>
<dbReference type="SMART" id="SM00530">
    <property type="entry name" value="HTH_XRE"/>
    <property type="match status" value="1"/>
</dbReference>
<dbReference type="PROSITE" id="PS50943">
    <property type="entry name" value="HTH_CROC1"/>
    <property type="match status" value="1"/>
</dbReference>
<dbReference type="InterPro" id="IPR010982">
    <property type="entry name" value="Lambda_DNA-bd_dom_sf"/>
</dbReference>
<organism evidence="2 3">
    <name type="scientific">Peribacillus saganii</name>
    <dbReference type="NCBI Taxonomy" id="2303992"/>
    <lineage>
        <taxon>Bacteria</taxon>
        <taxon>Bacillati</taxon>
        <taxon>Bacillota</taxon>
        <taxon>Bacilli</taxon>
        <taxon>Bacillales</taxon>
        <taxon>Bacillaceae</taxon>
        <taxon>Peribacillus</taxon>
    </lineage>
</organism>
<dbReference type="OrthoDB" id="9812495at2"/>
<dbReference type="Proteomes" id="UP000264541">
    <property type="component" value="Unassembled WGS sequence"/>
</dbReference>
<evidence type="ECO:0000313" key="2">
    <source>
        <dbReference type="EMBL" id="RFU70352.1"/>
    </source>
</evidence>
<dbReference type="Pfam" id="PF13443">
    <property type="entry name" value="HTH_26"/>
    <property type="match status" value="1"/>
</dbReference>
<reference evidence="2 3" key="1">
    <citation type="submission" date="2018-08" db="EMBL/GenBank/DDBJ databases">
        <title>Bacillus chawlae sp. nov., Bacillus glennii sp. nov., and Bacillus saganii sp. nov. Isolated from the Vehicle Assembly Building at Kennedy Space Center where the Viking Spacecraft were Assembled.</title>
        <authorList>
            <person name="Seuylemezian A."/>
            <person name="Vaishampayan P."/>
        </authorList>
    </citation>
    <scope>NUCLEOTIDE SEQUENCE [LARGE SCALE GENOMIC DNA]</scope>
    <source>
        <strain evidence="2 3">V47-23a</strain>
    </source>
</reference>
<dbReference type="EMBL" id="QVTE01000016">
    <property type="protein sequence ID" value="RFU70352.1"/>
    <property type="molecule type" value="Genomic_DNA"/>
</dbReference>
<comment type="caution">
    <text evidence="2">The sequence shown here is derived from an EMBL/GenBank/DDBJ whole genome shotgun (WGS) entry which is preliminary data.</text>
</comment>
<gene>
    <name evidence="2" type="ORF">D0469_07055</name>
</gene>
<accession>A0A372LRE5</accession>
<sequence>MFENRVDFWMEQKGLKNKHLAKLCNVSEQTFSKWRQNKTQPNLEQAAIIARELNILVDELIKIKDK</sequence>
<dbReference type="GO" id="GO:0003677">
    <property type="term" value="F:DNA binding"/>
    <property type="evidence" value="ECO:0007669"/>
    <property type="project" value="InterPro"/>
</dbReference>
<proteinExistence type="predicted"/>
<keyword evidence="3" id="KW-1185">Reference proteome</keyword>